<accession>A0A2P6SCT1</accession>
<dbReference type="AlphaFoldDB" id="A0A2P6SCT1"/>
<gene>
    <name evidence="1" type="ORF">RchiOBHm_Chr1g0336951</name>
</gene>
<reference evidence="1 2" key="1">
    <citation type="journal article" date="2018" name="Nat. Genet.">
        <title>The Rosa genome provides new insights in the design of modern roses.</title>
        <authorList>
            <person name="Bendahmane M."/>
        </authorList>
    </citation>
    <scope>NUCLEOTIDE SEQUENCE [LARGE SCALE GENOMIC DNA]</scope>
    <source>
        <strain evidence="2">cv. Old Blush</strain>
    </source>
</reference>
<comment type="caution">
    <text evidence="1">The sequence shown here is derived from an EMBL/GenBank/DDBJ whole genome shotgun (WGS) entry which is preliminary data.</text>
</comment>
<sequence>MEYDCYHPLMQNLSSGYGNILMITFGYLSDMKRVVNRSDRVAYDFYYGKSRVSKHSSPCILYVEIEHSVLPHKQGVHT</sequence>
<name>A0A2P6SCT1_ROSCH</name>
<dbReference type="Proteomes" id="UP000238479">
    <property type="component" value="Chromosome 1"/>
</dbReference>
<keyword evidence="2" id="KW-1185">Reference proteome</keyword>
<evidence type="ECO:0000313" key="2">
    <source>
        <dbReference type="Proteomes" id="UP000238479"/>
    </source>
</evidence>
<organism evidence="1 2">
    <name type="scientific">Rosa chinensis</name>
    <name type="common">China rose</name>
    <dbReference type="NCBI Taxonomy" id="74649"/>
    <lineage>
        <taxon>Eukaryota</taxon>
        <taxon>Viridiplantae</taxon>
        <taxon>Streptophyta</taxon>
        <taxon>Embryophyta</taxon>
        <taxon>Tracheophyta</taxon>
        <taxon>Spermatophyta</taxon>
        <taxon>Magnoliopsida</taxon>
        <taxon>eudicotyledons</taxon>
        <taxon>Gunneridae</taxon>
        <taxon>Pentapetalae</taxon>
        <taxon>rosids</taxon>
        <taxon>fabids</taxon>
        <taxon>Rosales</taxon>
        <taxon>Rosaceae</taxon>
        <taxon>Rosoideae</taxon>
        <taxon>Rosoideae incertae sedis</taxon>
        <taxon>Rosa</taxon>
    </lineage>
</organism>
<protein>
    <submittedName>
        <fullName evidence="1">Uncharacterized protein</fullName>
    </submittedName>
</protein>
<dbReference type="EMBL" id="PDCK01000039">
    <property type="protein sequence ID" value="PRQ56488.1"/>
    <property type="molecule type" value="Genomic_DNA"/>
</dbReference>
<dbReference type="Gramene" id="PRQ56488">
    <property type="protein sequence ID" value="PRQ56488"/>
    <property type="gene ID" value="RchiOBHm_Chr1g0336951"/>
</dbReference>
<proteinExistence type="predicted"/>
<evidence type="ECO:0000313" key="1">
    <source>
        <dbReference type="EMBL" id="PRQ56488.1"/>
    </source>
</evidence>